<keyword evidence="6" id="KW-0411">Iron-sulfur</keyword>
<feature type="domain" description="Radical SAM core" evidence="7">
    <location>
        <begin position="33"/>
        <end position="169"/>
    </location>
</feature>
<dbReference type="GO" id="GO:0046872">
    <property type="term" value="F:metal ion binding"/>
    <property type="evidence" value="ECO:0007669"/>
    <property type="project" value="UniProtKB-KW"/>
</dbReference>
<dbReference type="RefSeq" id="WP_148896114.1">
    <property type="nucleotide sequence ID" value="NZ_VNIB01000007.1"/>
</dbReference>
<organism evidence="9 10">
    <name type="scientific">Geothermobacter ehrlichii</name>
    <dbReference type="NCBI Taxonomy" id="213224"/>
    <lineage>
        <taxon>Bacteria</taxon>
        <taxon>Pseudomonadati</taxon>
        <taxon>Thermodesulfobacteriota</taxon>
        <taxon>Desulfuromonadia</taxon>
        <taxon>Desulfuromonadales</taxon>
        <taxon>Geothermobacteraceae</taxon>
        <taxon>Geothermobacter</taxon>
    </lineage>
</organism>
<gene>
    <name evidence="9" type="ORF">EDC39_107153</name>
</gene>
<evidence type="ECO:0000256" key="4">
    <source>
        <dbReference type="ARBA" id="ARBA00022723"/>
    </source>
</evidence>
<comment type="cofactor">
    <cofactor evidence="1">
        <name>[4Fe-4S] cluster</name>
        <dbReference type="ChEBI" id="CHEBI:49883"/>
    </cofactor>
</comment>
<evidence type="ECO:0000256" key="2">
    <source>
        <dbReference type="ARBA" id="ARBA00022485"/>
    </source>
</evidence>
<dbReference type="InterPro" id="IPR007197">
    <property type="entry name" value="rSAM"/>
</dbReference>
<reference evidence="9 10" key="1">
    <citation type="submission" date="2019-07" db="EMBL/GenBank/DDBJ databases">
        <title>Genomic Encyclopedia of Type Strains, Phase IV (KMG-IV): sequencing the most valuable type-strain genomes for metagenomic binning, comparative biology and taxonomic classification.</title>
        <authorList>
            <person name="Goeker M."/>
        </authorList>
    </citation>
    <scope>NUCLEOTIDE SEQUENCE [LARGE SCALE GENOMIC DNA]</scope>
    <source>
        <strain evidence="9 10">SS015</strain>
    </source>
</reference>
<dbReference type="PANTHER" id="PTHR11228:SF7">
    <property type="entry name" value="PQQA PEPTIDE CYCLASE"/>
    <property type="match status" value="1"/>
</dbReference>
<keyword evidence="4" id="KW-0479">Metal-binding</keyword>
<evidence type="ECO:0000256" key="1">
    <source>
        <dbReference type="ARBA" id="ARBA00001966"/>
    </source>
</evidence>
<feature type="domain" description="4Fe4S-binding SPASM" evidence="8">
    <location>
        <begin position="240"/>
        <end position="307"/>
    </location>
</feature>
<dbReference type="InterPro" id="IPR034391">
    <property type="entry name" value="AdoMet-like_SPASM_containing"/>
</dbReference>
<dbReference type="CDD" id="cd01335">
    <property type="entry name" value="Radical_SAM"/>
    <property type="match status" value="1"/>
</dbReference>
<dbReference type="Gene3D" id="3.20.20.70">
    <property type="entry name" value="Aldolase class I"/>
    <property type="match status" value="1"/>
</dbReference>
<dbReference type="SFLD" id="SFLDG01067">
    <property type="entry name" value="SPASM/twitch_domain_containing"/>
    <property type="match status" value="1"/>
</dbReference>
<dbReference type="Proteomes" id="UP000324159">
    <property type="component" value="Unassembled WGS sequence"/>
</dbReference>
<dbReference type="SUPFAM" id="SSF102114">
    <property type="entry name" value="Radical SAM enzymes"/>
    <property type="match status" value="1"/>
</dbReference>
<dbReference type="PANTHER" id="PTHR11228">
    <property type="entry name" value="RADICAL SAM DOMAIN PROTEIN"/>
    <property type="match status" value="1"/>
</dbReference>
<dbReference type="CDD" id="cd21109">
    <property type="entry name" value="SPASM"/>
    <property type="match status" value="1"/>
</dbReference>
<dbReference type="SFLD" id="SFLDG01387">
    <property type="entry name" value="BtrN-like_SPASM_domain_contain"/>
    <property type="match status" value="1"/>
</dbReference>
<dbReference type="OrthoDB" id="9772409at2"/>
<keyword evidence="10" id="KW-1185">Reference proteome</keyword>
<evidence type="ECO:0000313" key="10">
    <source>
        <dbReference type="Proteomes" id="UP000324159"/>
    </source>
</evidence>
<dbReference type="EMBL" id="VNIB01000007">
    <property type="protein sequence ID" value="TYO98352.1"/>
    <property type="molecule type" value="Genomic_DNA"/>
</dbReference>
<keyword evidence="2" id="KW-0004">4Fe-4S</keyword>
<evidence type="ECO:0000256" key="3">
    <source>
        <dbReference type="ARBA" id="ARBA00022691"/>
    </source>
</evidence>
<evidence type="ECO:0000256" key="6">
    <source>
        <dbReference type="ARBA" id="ARBA00023014"/>
    </source>
</evidence>
<dbReference type="GO" id="GO:0003824">
    <property type="term" value="F:catalytic activity"/>
    <property type="evidence" value="ECO:0007669"/>
    <property type="project" value="InterPro"/>
</dbReference>
<dbReference type="Pfam" id="PF04055">
    <property type="entry name" value="Radical_SAM"/>
    <property type="match status" value="1"/>
</dbReference>
<protein>
    <submittedName>
        <fullName evidence="9">Radical SAM protein with 4Fe4S-binding SPASM domain</fullName>
    </submittedName>
</protein>
<keyword evidence="3" id="KW-0949">S-adenosyl-L-methionine</keyword>
<evidence type="ECO:0000259" key="7">
    <source>
        <dbReference type="Pfam" id="PF04055"/>
    </source>
</evidence>
<dbReference type="Pfam" id="PF13186">
    <property type="entry name" value="SPASM"/>
    <property type="match status" value="1"/>
</dbReference>
<sequence length="329" mass="37766">MIFEKIYRLAQLGVSYKLKTLRPLGPPFQFSIEATNKCNFKCAFCPQSSPTHKDIRPVGNLTAANFYFFLKSIKELKHGNRTVSICLDGEPLMNKAFPDFIEIGNELGMMPRFSSNGKLLTPTVTDRLSKFSFLAAVDFASEPRIFDEIRGREGDFEIVLENLRYLISKAKDNPSIRLEIVDITHFSGEVDDVGSLAKMRALFPRDLPPNIQFWSRKFHNFGGHLKNGSKGNSPNHYKLCPYPWTSFHVTWDGDVVACGRNTEGKTVLGNIYRQTIMDIWRGEKYINMRRALIEERVEDIECCKECDMPYSASSGRWRTKYIFSSLLRR</sequence>
<proteinExistence type="predicted"/>
<dbReference type="InterPro" id="IPR013785">
    <property type="entry name" value="Aldolase_TIM"/>
</dbReference>
<dbReference type="InterPro" id="IPR023885">
    <property type="entry name" value="4Fe4S-binding_SPASM_dom"/>
</dbReference>
<comment type="caution">
    <text evidence="9">The sequence shown here is derived from an EMBL/GenBank/DDBJ whole genome shotgun (WGS) entry which is preliminary data.</text>
</comment>
<accession>A0A5D3WM40</accession>
<evidence type="ECO:0000259" key="8">
    <source>
        <dbReference type="Pfam" id="PF13186"/>
    </source>
</evidence>
<name>A0A5D3WM40_9BACT</name>
<evidence type="ECO:0000256" key="5">
    <source>
        <dbReference type="ARBA" id="ARBA00023004"/>
    </source>
</evidence>
<keyword evidence="5" id="KW-0408">Iron</keyword>
<evidence type="ECO:0000313" key="9">
    <source>
        <dbReference type="EMBL" id="TYO98352.1"/>
    </source>
</evidence>
<dbReference type="InterPro" id="IPR058240">
    <property type="entry name" value="rSAM_sf"/>
</dbReference>
<dbReference type="AlphaFoldDB" id="A0A5D3WM40"/>
<dbReference type="InterPro" id="IPR050377">
    <property type="entry name" value="Radical_SAM_PqqE_MftC-like"/>
</dbReference>
<dbReference type="SFLD" id="SFLDS00029">
    <property type="entry name" value="Radical_SAM"/>
    <property type="match status" value="1"/>
</dbReference>
<dbReference type="GO" id="GO:0051536">
    <property type="term" value="F:iron-sulfur cluster binding"/>
    <property type="evidence" value="ECO:0007669"/>
    <property type="project" value="UniProtKB-KW"/>
</dbReference>